<evidence type="ECO:0000259" key="4">
    <source>
        <dbReference type="PROSITE" id="PS50173"/>
    </source>
</evidence>
<evidence type="ECO:0000313" key="6">
    <source>
        <dbReference type="Proteomes" id="UP001144096"/>
    </source>
</evidence>
<comment type="caution">
    <text evidence="5">The sequence shown here is derived from an EMBL/GenBank/DDBJ whole genome shotgun (WGS) entry which is preliminary data.</text>
</comment>
<dbReference type="InterPro" id="IPR001126">
    <property type="entry name" value="UmuC"/>
</dbReference>
<comment type="function">
    <text evidence="3">Poorly processive, error-prone DNA polymerase involved in untargeted mutagenesis. Copies undamaged DNA at stalled replication forks, which arise in vivo from mismatched or misaligned primer ends. These misaligned primers can be extended by PolIV. Exhibits no 3'-5' exonuclease (proofreading) activity. May be involved in translesional synthesis, in conjunction with the beta clamp from PolIII.</text>
</comment>
<evidence type="ECO:0000256" key="3">
    <source>
        <dbReference type="ARBA" id="ARBA00025589"/>
    </source>
</evidence>
<comment type="similarity">
    <text evidence="1">Belongs to the DNA polymerase type-Y family.</text>
</comment>
<dbReference type="CDD" id="cd03468">
    <property type="entry name" value="PolY_like"/>
    <property type="match status" value="1"/>
</dbReference>
<dbReference type="PANTHER" id="PTHR35369">
    <property type="entry name" value="BLR3025 PROTEIN-RELATED"/>
    <property type="match status" value="1"/>
</dbReference>
<protein>
    <submittedName>
        <fullName evidence="5">DNA polymerase Y family protein</fullName>
    </submittedName>
</protein>
<dbReference type="Proteomes" id="UP001144096">
    <property type="component" value="Unassembled WGS sequence"/>
</dbReference>
<evidence type="ECO:0000256" key="1">
    <source>
        <dbReference type="ARBA" id="ARBA00010945"/>
    </source>
</evidence>
<dbReference type="PROSITE" id="PS50173">
    <property type="entry name" value="UMUC"/>
    <property type="match status" value="1"/>
</dbReference>
<dbReference type="Gene3D" id="3.40.1170.60">
    <property type="match status" value="1"/>
</dbReference>
<gene>
    <name evidence="5" type="ORF">M8542_36585</name>
</gene>
<reference evidence="5" key="1">
    <citation type="submission" date="2022-06" db="EMBL/GenBank/DDBJ databases">
        <title>Amycolatopsis iheyaensis sp. nov., a new species of the genus Amycolatopsis isolated from soil in Iheya island, Japan.</title>
        <authorList>
            <person name="Ngamcharungchit C."/>
            <person name="Kanto H."/>
            <person name="Take A."/>
            <person name="Intra B."/>
            <person name="Matsumoto A."/>
            <person name="Panbangred W."/>
            <person name="Inahashi Y."/>
        </authorList>
    </citation>
    <scope>NUCLEOTIDE SEQUENCE</scope>
    <source>
        <strain evidence="5">OK19-0408</strain>
    </source>
</reference>
<dbReference type="AlphaFoldDB" id="A0A9X2SMZ6"/>
<evidence type="ECO:0000313" key="5">
    <source>
        <dbReference type="EMBL" id="MCR6488362.1"/>
    </source>
</evidence>
<dbReference type="InterPro" id="IPR043128">
    <property type="entry name" value="Rev_trsase/Diguanyl_cyclase"/>
</dbReference>
<dbReference type="InterPro" id="IPR050356">
    <property type="entry name" value="SulA_CellDiv_inhibitor"/>
</dbReference>
<dbReference type="RefSeq" id="WP_257924921.1">
    <property type="nucleotide sequence ID" value="NZ_JAMXQV010000024.1"/>
</dbReference>
<accession>A0A9X2SMZ6</accession>
<dbReference type="EMBL" id="JAMXQV010000024">
    <property type="protein sequence ID" value="MCR6488362.1"/>
    <property type="molecule type" value="Genomic_DNA"/>
</dbReference>
<evidence type="ECO:0000256" key="2">
    <source>
        <dbReference type="ARBA" id="ARBA00022763"/>
    </source>
</evidence>
<name>A0A9X2SMZ6_9PSEU</name>
<dbReference type="SUPFAM" id="SSF56672">
    <property type="entry name" value="DNA/RNA polymerases"/>
    <property type="match status" value="1"/>
</dbReference>
<dbReference type="InterPro" id="IPR043502">
    <property type="entry name" value="DNA/RNA_pol_sf"/>
</dbReference>
<feature type="domain" description="UmuC" evidence="4">
    <location>
        <begin position="32"/>
        <end position="156"/>
    </location>
</feature>
<dbReference type="GO" id="GO:0006281">
    <property type="term" value="P:DNA repair"/>
    <property type="evidence" value="ECO:0007669"/>
    <property type="project" value="InterPro"/>
</dbReference>
<proteinExistence type="inferred from homology"/>
<dbReference type="PANTHER" id="PTHR35369:SF2">
    <property type="entry name" value="BLR3025 PROTEIN"/>
    <property type="match status" value="1"/>
</dbReference>
<keyword evidence="2" id="KW-0227">DNA damage</keyword>
<organism evidence="5 6">
    <name type="scientific">Amycolatopsis iheyensis</name>
    <dbReference type="NCBI Taxonomy" id="2945988"/>
    <lineage>
        <taxon>Bacteria</taxon>
        <taxon>Bacillati</taxon>
        <taxon>Actinomycetota</taxon>
        <taxon>Actinomycetes</taxon>
        <taxon>Pseudonocardiales</taxon>
        <taxon>Pseudonocardiaceae</taxon>
        <taxon>Amycolatopsis</taxon>
    </lineage>
</organism>
<sequence length="525" mass="55351">MSGDAVRLLVLWCPDWPVVAAGAAAGTPPLAPAAVFSANRIVTCSAAARRSGVGRGMRRRDAQSRCPELVVHQHDPDRDARLFEPVAAAVEAHAVGVEVVRPGIVAVPVAGAAGYFGGEEALAELLITEVEARAGVECQVGIADGLFAATLAARRATFVSPGGTPGFLAPLSVAELDQPGENRGELVGLLQRLGLRTLGAFAALTEREVAGRFPRDAITAHRLARGLSHRPPVRRALPPDLAITETFEHPLERVDEAAFVAKTLGERFFGGLARHGLACTRLAITAVTEAGEERVRVWRCAEPLTARAAADRVRWQCEGWLTVRDGDRPSAGIVRLTLDPEEVVGGQALQLQLGSMGRDADAAERAGRALVRIQGLLGPESVVTPLLDGGRGPGERVRLVPWGEPRCPVTEDQPWPGRLPAPSPTSVPRCPPSAVVLDAVGDVVHCTERGELSYPPATVAVNGGPPCRVLSAAGPWLVRAVPPDRGAPPLVRIQVVLEGANSDVALLLRANVALDLQWTLEGGYH</sequence>
<dbReference type="Gene3D" id="3.30.70.270">
    <property type="match status" value="1"/>
</dbReference>
<dbReference type="Pfam" id="PF00817">
    <property type="entry name" value="IMS"/>
    <property type="match status" value="1"/>
</dbReference>
<keyword evidence="6" id="KW-1185">Reference proteome</keyword>